<evidence type="ECO:0000256" key="4">
    <source>
        <dbReference type="PROSITE-ProRule" id="PRU00289"/>
    </source>
</evidence>
<reference evidence="10" key="1">
    <citation type="journal article" date="2019" name="Int. J. Syst. Evol. Microbiol.">
        <title>The Global Catalogue of Microorganisms (GCM) 10K type strain sequencing project: providing services to taxonomists for standard genome sequencing and annotation.</title>
        <authorList>
            <consortium name="The Broad Institute Genomics Platform"/>
            <consortium name="The Broad Institute Genome Sequencing Center for Infectious Disease"/>
            <person name="Wu L."/>
            <person name="Ma J."/>
        </authorList>
    </citation>
    <scope>NUCLEOTIDE SEQUENCE [LARGE SCALE GENOMIC DNA]</scope>
    <source>
        <strain evidence="10">NBRC 106348</strain>
    </source>
</reference>
<comment type="caution">
    <text evidence="9">The sequence shown here is derived from an EMBL/GenBank/DDBJ whole genome shotgun (WGS) entry which is preliminary data.</text>
</comment>
<feature type="domain" description="FtsK" evidence="8">
    <location>
        <begin position="641"/>
        <end position="829"/>
    </location>
</feature>
<dbReference type="CDD" id="cd00060">
    <property type="entry name" value="FHA"/>
    <property type="match status" value="1"/>
</dbReference>
<dbReference type="PANTHER" id="PTHR22683">
    <property type="entry name" value="SPORULATION PROTEIN RELATED"/>
    <property type="match status" value="1"/>
</dbReference>
<evidence type="ECO:0000259" key="8">
    <source>
        <dbReference type="PROSITE" id="PS50901"/>
    </source>
</evidence>
<dbReference type="InterPro" id="IPR002543">
    <property type="entry name" value="FtsK_dom"/>
</dbReference>
<dbReference type="InterPro" id="IPR050206">
    <property type="entry name" value="FtsK/SpoIIIE/SftA"/>
</dbReference>
<evidence type="ECO:0000259" key="7">
    <source>
        <dbReference type="PROSITE" id="PS50006"/>
    </source>
</evidence>
<sequence length="1472" mass="155219">MQARLPGQERPVVLPPDAPIGEAWIGSGATVAVVAAGTHRPEAGLGRRTPRVVVRVVGGPDTGLHVELPEGTWTVGRAPGSAVRLTDALASKRHARIDAARGLELVDLGSANGVEVDGGLVQRLRVDAPVRVTLGGTVLVVEPARAVLSDVVASAGPVPFNRSPRVEPRHEGLELTAPEAPAEDDRQPFPLVGMLAPLLVGGAMFMLTHNPTSLIFVLMTPLMLAGSFGTQKRQRRRRRERLLARFDERLEGLERTLASLAVAEREGRLAEAPSTAVALAEAVRRGPLLWTRRPEHWSFLNVRLGLGAMPSRTTVGRGSRGDLLPEHAERLDALVSRYRTVAGVPVIENLHDVGALGVAGPRDRSLGSVHGLLVQLSALHSPAELAVAAIVSPAWSRDLDWLSWVPHTSSPQSPVTGPHLADSPSSAAVLLAELEGVIRSRLARGGVRRRGALRVADAALDRGATVGSDADGTQAPLPALVVVVSDDADVDRARLTQLAEVGPDAGVYVVWLAPDVERLPGACRTFLAFDDDGAARAGLVRLGERVDLVDVRDDVVDGDTAHDYARRMAPVLDAGAVAEDASDLPRSVALLSLLGHDLAASADAVVDRWRQNRSVHDRTPGAVPRRRKAGSLRATVGSAGVDAMQLDLRAHGPHALVGGTTGSGKSEFLQAWVLALAAEYSPDRVTFLFVDYKGGSAFADCVDLPHCVGLVTDLSPHLVRRALTSLRAELRHREHLLNRKQAKDLLELERRGDPECPPALVLVIDEFAALAGEVPEFVDGVVDVAQRGRSLGIHLVMATQRPAGVIKDNLRANTNLRVALRMADERDAVDVVEVPDPAHFDPALPGRAVAATGPGRLQVFQSAYAGGWTSPDPERRDVEVAELRFGTEVRWEEPDRPSDDAPDDEPGPTDQQRLVRAVVAAAGAAAVPEPRRPWHDELPAVLDLAPLVASAGAVASPRTLALGLADLPDQQVQRPAGFAPDVDGHLGVYGTSGAGKTTTLRAVAAAAGWACAGSGDAAGRVHVYALDFAAGGLRVLEPLPHVGAVVDGEDGERVVALLRLLRDELEARAEVFAAAHASSVDELWRAGRTDVPRLVVLLDNLAEFRDRYEAGPGRAEWFGVFRDVLANGRRLGVHVVFTADRPGAVPSYVRSFVQRNVLHRLVDDGYLAFGAPRDVLTPASPAGRAVLDDVEVQVGVLDGDPSASAQAAATAALAARLRAAGVPDAPGVRVAPTSYAASDLPADVAGAPALGLDTVTLEPVGFAPEGTLLVAGPPASGRTNALAWLVRSVLRADPDARAYRVGPARSALAGVAPWAGCASGPEEVATLVEELTRLVPDDAVAGRLVVVVESVGDYLQTPADRAIVALAKAVRPTRHLLVADGETSAWSGPWPLLAELKAARRGLLLQPDPSDGDVILRTPLPRVARAELPPGRGAWVARGKVARVQVPWVLDDVTAGLDASGAERDGRLVRVG</sequence>
<evidence type="ECO:0000256" key="2">
    <source>
        <dbReference type="ARBA" id="ARBA00022741"/>
    </source>
</evidence>
<keyword evidence="1" id="KW-0597">Phosphoprotein</keyword>
<dbReference type="CDD" id="cd01127">
    <property type="entry name" value="TrwB_TraG_TraD_VirD4"/>
    <property type="match status" value="1"/>
</dbReference>
<feature type="binding site" evidence="4">
    <location>
        <begin position="990"/>
        <end position="997"/>
    </location>
    <ligand>
        <name>ATP</name>
        <dbReference type="ChEBI" id="CHEBI:30616"/>
    </ligand>
</feature>
<feature type="coiled-coil region" evidence="5">
    <location>
        <begin position="236"/>
        <end position="263"/>
    </location>
</feature>
<name>A0ABQ6HW91_9MICO</name>
<dbReference type="SMART" id="SM00240">
    <property type="entry name" value="FHA"/>
    <property type="match status" value="1"/>
</dbReference>
<dbReference type="Pfam" id="PF01580">
    <property type="entry name" value="FtsK_SpoIIIE"/>
    <property type="match status" value="2"/>
</dbReference>
<evidence type="ECO:0000313" key="10">
    <source>
        <dbReference type="Proteomes" id="UP001157091"/>
    </source>
</evidence>
<protein>
    <submittedName>
        <fullName evidence="9">Cell division protein FtsK</fullName>
    </submittedName>
</protein>
<feature type="region of interest" description="Disordered" evidence="6">
    <location>
        <begin position="890"/>
        <end position="910"/>
    </location>
</feature>
<keyword evidence="5" id="KW-0175">Coiled coil</keyword>
<dbReference type="Pfam" id="PF16697">
    <property type="entry name" value="Yop-YscD_cpl"/>
    <property type="match status" value="1"/>
</dbReference>
<dbReference type="Gene3D" id="3.40.50.300">
    <property type="entry name" value="P-loop containing nucleotide triphosphate hydrolases"/>
    <property type="match status" value="4"/>
</dbReference>
<evidence type="ECO:0000256" key="5">
    <source>
        <dbReference type="SAM" id="Coils"/>
    </source>
</evidence>
<dbReference type="InterPro" id="IPR000253">
    <property type="entry name" value="FHA_dom"/>
</dbReference>
<keyword evidence="10" id="KW-1185">Reference proteome</keyword>
<feature type="compositionally biased region" description="Basic and acidic residues" evidence="6">
    <location>
        <begin position="164"/>
        <end position="173"/>
    </location>
</feature>
<keyword evidence="3 4" id="KW-0067">ATP-binding</keyword>
<dbReference type="InterPro" id="IPR008984">
    <property type="entry name" value="SMAD_FHA_dom_sf"/>
</dbReference>
<feature type="region of interest" description="Disordered" evidence="6">
    <location>
        <begin position="160"/>
        <end position="184"/>
    </location>
</feature>
<dbReference type="EMBL" id="BSUK01000001">
    <property type="protein sequence ID" value="GMA22783.1"/>
    <property type="molecule type" value="Genomic_DNA"/>
</dbReference>
<feature type="compositionally biased region" description="Basic and acidic residues" evidence="6">
    <location>
        <begin position="890"/>
        <end position="899"/>
    </location>
</feature>
<organism evidence="9 10">
    <name type="scientific">Luteimicrobium album</name>
    <dbReference type="NCBI Taxonomy" id="1054550"/>
    <lineage>
        <taxon>Bacteria</taxon>
        <taxon>Bacillati</taxon>
        <taxon>Actinomycetota</taxon>
        <taxon>Actinomycetes</taxon>
        <taxon>Micrococcales</taxon>
        <taxon>Luteimicrobium</taxon>
    </lineage>
</organism>
<dbReference type="GO" id="GO:0051301">
    <property type="term" value="P:cell division"/>
    <property type="evidence" value="ECO:0007669"/>
    <property type="project" value="UniProtKB-KW"/>
</dbReference>
<dbReference type="SUPFAM" id="SSF49879">
    <property type="entry name" value="SMAD/FHA domain"/>
    <property type="match status" value="1"/>
</dbReference>
<dbReference type="PROSITE" id="PS50006">
    <property type="entry name" value="FHA_DOMAIN"/>
    <property type="match status" value="1"/>
</dbReference>
<dbReference type="Proteomes" id="UP001157091">
    <property type="component" value="Unassembled WGS sequence"/>
</dbReference>
<dbReference type="Gene3D" id="2.60.200.20">
    <property type="match status" value="1"/>
</dbReference>
<keyword evidence="9" id="KW-0131">Cell cycle</keyword>
<accession>A0ABQ6HW91</accession>
<feature type="binding site" evidence="4">
    <location>
        <begin position="659"/>
        <end position="666"/>
    </location>
    <ligand>
        <name>ATP</name>
        <dbReference type="ChEBI" id="CHEBI:30616"/>
    </ligand>
</feature>
<evidence type="ECO:0000256" key="3">
    <source>
        <dbReference type="ARBA" id="ARBA00022840"/>
    </source>
</evidence>
<keyword evidence="2 4" id="KW-0547">Nucleotide-binding</keyword>
<keyword evidence="9" id="KW-0132">Cell division</keyword>
<feature type="domain" description="FHA" evidence="7">
    <location>
        <begin position="73"/>
        <end position="121"/>
    </location>
</feature>
<dbReference type="SMART" id="SM00382">
    <property type="entry name" value="AAA"/>
    <property type="match status" value="2"/>
</dbReference>
<dbReference type="InterPro" id="IPR003593">
    <property type="entry name" value="AAA+_ATPase"/>
</dbReference>
<dbReference type="InterPro" id="IPR027417">
    <property type="entry name" value="P-loop_NTPase"/>
</dbReference>
<dbReference type="PANTHER" id="PTHR22683:SF1">
    <property type="entry name" value="TYPE VII SECRETION SYSTEM PROTEIN ESSC"/>
    <property type="match status" value="1"/>
</dbReference>
<evidence type="ECO:0000256" key="1">
    <source>
        <dbReference type="ARBA" id="ARBA00022553"/>
    </source>
</evidence>
<dbReference type="InterPro" id="IPR032030">
    <property type="entry name" value="YscD_cytoplasmic_dom"/>
</dbReference>
<proteinExistence type="predicted"/>
<dbReference type="PROSITE" id="PS50901">
    <property type="entry name" value="FTSK"/>
    <property type="match status" value="2"/>
</dbReference>
<gene>
    <name evidence="9" type="ORF">GCM10025864_05420</name>
</gene>
<evidence type="ECO:0000313" key="9">
    <source>
        <dbReference type="EMBL" id="GMA22783.1"/>
    </source>
</evidence>
<evidence type="ECO:0000256" key="6">
    <source>
        <dbReference type="SAM" id="MobiDB-lite"/>
    </source>
</evidence>
<feature type="domain" description="FtsK" evidence="8">
    <location>
        <begin position="973"/>
        <end position="1168"/>
    </location>
</feature>
<dbReference type="SUPFAM" id="SSF52540">
    <property type="entry name" value="P-loop containing nucleoside triphosphate hydrolases"/>
    <property type="match status" value="2"/>
</dbReference>